<dbReference type="AlphaFoldDB" id="A0A9X3WZ62"/>
<proteinExistence type="predicted"/>
<name>A0A9X3WZ62_9BACT</name>
<accession>A0A9X3WZ62</accession>
<feature type="region of interest" description="Disordered" evidence="1">
    <location>
        <begin position="1"/>
        <end position="23"/>
    </location>
</feature>
<evidence type="ECO:0000256" key="1">
    <source>
        <dbReference type="SAM" id="MobiDB-lite"/>
    </source>
</evidence>
<sequence length="79" mass="8418">MPRAWQGRVRAPSESPVQRVGARGLETLAPRVLDPARDPSPKPLPCPRFLLVPPSVLVATCGPGRGNLTCLAKPSKVAR</sequence>
<organism evidence="2 3">
    <name type="scientific">Polyangium jinanense</name>
    <dbReference type="NCBI Taxonomy" id="2829994"/>
    <lineage>
        <taxon>Bacteria</taxon>
        <taxon>Pseudomonadati</taxon>
        <taxon>Myxococcota</taxon>
        <taxon>Polyangia</taxon>
        <taxon>Polyangiales</taxon>
        <taxon>Polyangiaceae</taxon>
        <taxon>Polyangium</taxon>
    </lineage>
</organism>
<dbReference type="RefSeq" id="WP_272419666.1">
    <property type="nucleotide sequence ID" value="NZ_JAGTJJ010000003.1"/>
</dbReference>
<dbReference type="Proteomes" id="UP001151081">
    <property type="component" value="Unassembled WGS sequence"/>
</dbReference>
<evidence type="ECO:0000313" key="2">
    <source>
        <dbReference type="EMBL" id="MDC3981009.1"/>
    </source>
</evidence>
<evidence type="ECO:0000313" key="3">
    <source>
        <dbReference type="Proteomes" id="UP001151081"/>
    </source>
</evidence>
<protein>
    <submittedName>
        <fullName evidence="2">Uncharacterized protein</fullName>
    </submittedName>
</protein>
<keyword evidence="3" id="KW-1185">Reference proteome</keyword>
<gene>
    <name evidence="2" type="ORF">KEG57_10905</name>
</gene>
<reference evidence="2 3" key="1">
    <citation type="submission" date="2021-04" db="EMBL/GenBank/DDBJ databases">
        <title>Genome analysis of Polyangium sp.</title>
        <authorList>
            <person name="Li Y."/>
            <person name="Wang J."/>
        </authorList>
    </citation>
    <scope>NUCLEOTIDE SEQUENCE [LARGE SCALE GENOMIC DNA]</scope>
    <source>
        <strain evidence="2 3">SDU14</strain>
    </source>
</reference>
<dbReference type="EMBL" id="JAGTJJ010000003">
    <property type="protein sequence ID" value="MDC3981009.1"/>
    <property type="molecule type" value="Genomic_DNA"/>
</dbReference>
<comment type="caution">
    <text evidence="2">The sequence shown here is derived from an EMBL/GenBank/DDBJ whole genome shotgun (WGS) entry which is preliminary data.</text>
</comment>